<keyword evidence="4 7" id="KW-0574">Periplasm</keyword>
<dbReference type="Gene3D" id="3.10.450.70">
    <property type="entry name" value="Disulphide bond isomerase, DsbC/G, N-terminal"/>
    <property type="match status" value="1"/>
</dbReference>
<evidence type="ECO:0000259" key="9">
    <source>
        <dbReference type="Pfam" id="PF13098"/>
    </source>
</evidence>
<dbReference type="EMBL" id="JBEVCJ010000001">
    <property type="protein sequence ID" value="MET1253519.1"/>
    <property type="molecule type" value="Genomic_DNA"/>
</dbReference>
<feature type="domain" description="Disulphide bond isomerase DsbC/G N-terminal" evidence="8">
    <location>
        <begin position="52"/>
        <end position="113"/>
    </location>
</feature>
<comment type="caution">
    <text evidence="10">The sequence shown here is derived from an EMBL/GenBank/DDBJ whole genome shotgun (WGS) entry which is preliminary data.</text>
</comment>
<evidence type="ECO:0000256" key="2">
    <source>
        <dbReference type="ARBA" id="ARBA00009813"/>
    </source>
</evidence>
<dbReference type="PANTHER" id="PTHR35272:SF3">
    <property type="entry name" value="THIOL:DISULFIDE INTERCHANGE PROTEIN DSBC"/>
    <property type="match status" value="1"/>
</dbReference>
<dbReference type="RefSeq" id="WP_353873060.1">
    <property type="nucleotide sequence ID" value="NZ_JBEVCJ010000001.1"/>
</dbReference>
<evidence type="ECO:0000256" key="1">
    <source>
        <dbReference type="ARBA" id="ARBA00004418"/>
    </source>
</evidence>
<reference evidence="10 11" key="1">
    <citation type="submission" date="2024-06" db="EMBL/GenBank/DDBJ databases">
        <authorList>
            <person name="Li F."/>
        </authorList>
    </citation>
    <scope>NUCLEOTIDE SEQUENCE [LARGE SCALE GENOMIC DNA]</scope>
    <source>
        <strain evidence="10 11">GXAS 311</strain>
    </source>
</reference>
<evidence type="ECO:0000256" key="4">
    <source>
        <dbReference type="ARBA" id="ARBA00022764"/>
    </source>
</evidence>
<feature type="domain" description="Thioredoxin-like fold" evidence="9">
    <location>
        <begin position="150"/>
        <end position="272"/>
    </location>
</feature>
<dbReference type="SUPFAM" id="SSF52833">
    <property type="entry name" value="Thioredoxin-like"/>
    <property type="match status" value="1"/>
</dbReference>
<evidence type="ECO:0000313" key="10">
    <source>
        <dbReference type="EMBL" id="MET1253519.1"/>
    </source>
</evidence>
<dbReference type="InterPro" id="IPR018950">
    <property type="entry name" value="DiS-bond_isomerase_DsbC/G_N"/>
</dbReference>
<dbReference type="SUPFAM" id="SSF54423">
    <property type="entry name" value="DsbC/DsbG N-terminal domain-like"/>
    <property type="match status" value="1"/>
</dbReference>
<protein>
    <recommendedName>
        <fullName evidence="7">Thiol:disulfide interchange protein</fullName>
    </recommendedName>
</protein>
<evidence type="ECO:0000256" key="3">
    <source>
        <dbReference type="ARBA" id="ARBA00022729"/>
    </source>
</evidence>
<keyword evidence="6 7" id="KW-0676">Redox-active center</keyword>
<evidence type="ECO:0000256" key="5">
    <source>
        <dbReference type="ARBA" id="ARBA00023157"/>
    </source>
</evidence>
<keyword evidence="5" id="KW-1015">Disulfide bond</keyword>
<evidence type="ECO:0000313" key="11">
    <source>
        <dbReference type="Proteomes" id="UP001548189"/>
    </source>
</evidence>
<evidence type="ECO:0000256" key="6">
    <source>
        <dbReference type="ARBA" id="ARBA00023284"/>
    </source>
</evidence>
<dbReference type="InterPro" id="IPR036249">
    <property type="entry name" value="Thioredoxin-like_sf"/>
</dbReference>
<keyword evidence="3 7" id="KW-0732">Signal</keyword>
<organism evidence="10 11">
    <name type="scientific">Aliikangiella maris</name>
    <dbReference type="NCBI Taxonomy" id="3162458"/>
    <lineage>
        <taxon>Bacteria</taxon>
        <taxon>Pseudomonadati</taxon>
        <taxon>Pseudomonadota</taxon>
        <taxon>Gammaproteobacteria</taxon>
        <taxon>Oceanospirillales</taxon>
        <taxon>Pleioneaceae</taxon>
        <taxon>Aliikangiella</taxon>
    </lineage>
</organism>
<dbReference type="Gene3D" id="3.40.30.10">
    <property type="entry name" value="Glutaredoxin"/>
    <property type="match status" value="1"/>
</dbReference>
<dbReference type="InterPro" id="IPR051470">
    <property type="entry name" value="Thiol:disulfide_interchange"/>
</dbReference>
<dbReference type="InterPro" id="IPR009094">
    <property type="entry name" value="DiS-bond_isomerase_DsbC/G_N_sf"/>
</dbReference>
<dbReference type="InterPro" id="IPR012336">
    <property type="entry name" value="Thioredoxin-like_fold"/>
</dbReference>
<comment type="subcellular location">
    <subcellularLocation>
        <location evidence="1 7">Periplasm</location>
    </subcellularLocation>
</comment>
<proteinExistence type="inferred from homology"/>
<sequence length="293" mass="32480">MSLTKNIGVIATLGLVAGLAFLGAQSQKQLAENSTRPLVAYQNKTQDMLSVSPEAQALKNMLEEKLPGIEINDIEKSPVEGFYQVFYSGQLLYVSDNGQYLFMGNLLELAEGSPVNHSQDALDNFQNRLSPMRAQAIASLKEADMVIYRAKDEKHVITVFTDVDCGYCRKLHREIEDFNDRGITVRYLAYPRAGIGSDAYQKLVSVWCADDRLAAMDDAKLRRKFESKSCNNPINQHYDLTRQFNLAGTPAIILDDGELIGGYVPAQKLASHLAQKETTTNNRLTSAQADAAH</sequence>
<dbReference type="CDD" id="cd03020">
    <property type="entry name" value="DsbA_DsbC_DsbG"/>
    <property type="match status" value="1"/>
</dbReference>
<evidence type="ECO:0000256" key="7">
    <source>
        <dbReference type="RuleBase" id="RU364038"/>
    </source>
</evidence>
<comment type="function">
    <text evidence="7">Required for disulfide bond formation in some periplasmic proteins. Acts by transferring its disulfide bond to other proteins and is reduced in the process.</text>
</comment>
<dbReference type="InterPro" id="IPR033954">
    <property type="entry name" value="DiS-bond_Isoase_DsbC/G"/>
</dbReference>
<dbReference type="PANTHER" id="PTHR35272">
    <property type="entry name" value="THIOL:DISULFIDE INTERCHANGE PROTEIN DSBC-RELATED"/>
    <property type="match status" value="1"/>
</dbReference>
<accession>A0ABV2BNJ0</accession>
<dbReference type="Pfam" id="PF10411">
    <property type="entry name" value="DsbC_N"/>
    <property type="match status" value="1"/>
</dbReference>
<dbReference type="Pfam" id="PF13098">
    <property type="entry name" value="Thioredoxin_2"/>
    <property type="match status" value="1"/>
</dbReference>
<gene>
    <name evidence="10" type="ORF">ABVT43_00115</name>
</gene>
<comment type="similarity">
    <text evidence="2 7">Belongs to the thioredoxin family. DsbC subfamily.</text>
</comment>
<dbReference type="Proteomes" id="UP001548189">
    <property type="component" value="Unassembled WGS sequence"/>
</dbReference>
<evidence type="ECO:0000259" key="8">
    <source>
        <dbReference type="Pfam" id="PF10411"/>
    </source>
</evidence>
<keyword evidence="11" id="KW-1185">Reference proteome</keyword>
<name>A0ABV2BNJ0_9GAMM</name>